<keyword evidence="1" id="KW-0853">WD repeat</keyword>
<dbReference type="EMBL" id="JBHTIS010004543">
    <property type="protein sequence ID" value="MFD1052577.1"/>
    <property type="molecule type" value="Genomic_DNA"/>
</dbReference>
<dbReference type="PROSITE" id="PS50294">
    <property type="entry name" value="WD_REPEATS_REGION"/>
    <property type="match status" value="1"/>
</dbReference>
<accession>A0ABW3MPI3</accession>
<dbReference type="InterPro" id="IPR036322">
    <property type="entry name" value="WD40_repeat_dom_sf"/>
</dbReference>
<evidence type="ECO:0000313" key="3">
    <source>
        <dbReference type="Proteomes" id="UP001597045"/>
    </source>
</evidence>
<sequence length="77" mass="8820">RETATLTGHTNAVDAARFSPDGHTLVTGSNDHTVRRWETDINQVVTRICDLAVPVITEREWERYFPVVPYQPPCQRK</sequence>
<gene>
    <name evidence="2" type="ORF">ACFQ1S_46785</name>
</gene>
<feature type="non-terminal residue" evidence="2">
    <location>
        <position position="1"/>
    </location>
</feature>
<feature type="repeat" description="WD" evidence="1">
    <location>
        <begin position="6"/>
        <end position="47"/>
    </location>
</feature>
<reference evidence="3" key="1">
    <citation type="journal article" date="2019" name="Int. J. Syst. Evol. Microbiol.">
        <title>The Global Catalogue of Microorganisms (GCM) 10K type strain sequencing project: providing services to taxonomists for standard genome sequencing and annotation.</title>
        <authorList>
            <consortium name="The Broad Institute Genomics Platform"/>
            <consortium name="The Broad Institute Genome Sequencing Center for Infectious Disease"/>
            <person name="Wu L."/>
            <person name="Ma J."/>
        </authorList>
    </citation>
    <scope>NUCLEOTIDE SEQUENCE [LARGE SCALE GENOMIC DNA]</scope>
    <source>
        <strain evidence="3">JCM 31486</strain>
    </source>
</reference>
<protein>
    <submittedName>
        <fullName evidence="2">WD40 repeat domain-containing protein</fullName>
    </submittedName>
</protein>
<evidence type="ECO:0000313" key="2">
    <source>
        <dbReference type="EMBL" id="MFD1052577.1"/>
    </source>
</evidence>
<dbReference type="SMART" id="SM00320">
    <property type="entry name" value="WD40"/>
    <property type="match status" value="1"/>
</dbReference>
<dbReference type="InterPro" id="IPR001680">
    <property type="entry name" value="WD40_rpt"/>
</dbReference>
<evidence type="ECO:0000256" key="1">
    <source>
        <dbReference type="PROSITE-ProRule" id="PRU00221"/>
    </source>
</evidence>
<dbReference type="PROSITE" id="PS50082">
    <property type="entry name" value="WD_REPEATS_2"/>
    <property type="match status" value="1"/>
</dbReference>
<comment type="caution">
    <text evidence="2">The sequence shown here is derived from an EMBL/GenBank/DDBJ whole genome shotgun (WGS) entry which is preliminary data.</text>
</comment>
<dbReference type="SUPFAM" id="SSF50978">
    <property type="entry name" value="WD40 repeat-like"/>
    <property type="match status" value="1"/>
</dbReference>
<dbReference type="Gene3D" id="2.130.10.10">
    <property type="entry name" value="YVTN repeat-like/Quinoprotein amine dehydrogenase"/>
    <property type="match status" value="1"/>
</dbReference>
<dbReference type="Proteomes" id="UP001597045">
    <property type="component" value="Unassembled WGS sequence"/>
</dbReference>
<proteinExistence type="predicted"/>
<dbReference type="Pfam" id="PF00400">
    <property type="entry name" value="WD40"/>
    <property type="match status" value="1"/>
</dbReference>
<keyword evidence="3" id="KW-1185">Reference proteome</keyword>
<dbReference type="InterPro" id="IPR015943">
    <property type="entry name" value="WD40/YVTN_repeat-like_dom_sf"/>
</dbReference>
<name>A0ABW3MPI3_9PSEU</name>
<organism evidence="2 3">
    <name type="scientific">Kibdelosporangium lantanae</name>
    <dbReference type="NCBI Taxonomy" id="1497396"/>
    <lineage>
        <taxon>Bacteria</taxon>
        <taxon>Bacillati</taxon>
        <taxon>Actinomycetota</taxon>
        <taxon>Actinomycetes</taxon>
        <taxon>Pseudonocardiales</taxon>
        <taxon>Pseudonocardiaceae</taxon>
        <taxon>Kibdelosporangium</taxon>
    </lineage>
</organism>